<dbReference type="InterPro" id="IPR000183">
    <property type="entry name" value="Orn/DAP/Arg_de-COase"/>
</dbReference>
<comment type="cofactor">
    <cofactor evidence="1 5 7 8">
        <name>pyridoxal 5'-phosphate</name>
        <dbReference type="ChEBI" id="CHEBI:597326"/>
    </cofactor>
</comment>
<feature type="binding site" evidence="5">
    <location>
        <position position="309"/>
    </location>
    <ligand>
        <name>substrate</name>
    </ligand>
</feature>
<organism evidence="11 12">
    <name type="scientific">Phaeocystidibacter marisrubri</name>
    <dbReference type="NCBI Taxonomy" id="1577780"/>
    <lineage>
        <taxon>Bacteria</taxon>
        <taxon>Pseudomonadati</taxon>
        <taxon>Bacteroidota</taxon>
        <taxon>Flavobacteriia</taxon>
        <taxon>Flavobacteriales</taxon>
        <taxon>Phaeocystidibacteraceae</taxon>
        <taxon>Phaeocystidibacter</taxon>
    </lineage>
</organism>
<keyword evidence="5 8" id="KW-0457">Lysine biosynthesis</keyword>
<gene>
    <name evidence="5 11" type="primary">lysA</name>
    <name evidence="11" type="ORF">F8C82_01430</name>
</gene>
<evidence type="ECO:0000256" key="7">
    <source>
        <dbReference type="PIRSR" id="PIRSR600183-50"/>
    </source>
</evidence>
<evidence type="ECO:0000256" key="6">
    <source>
        <dbReference type="NCBIfam" id="TIGR01048"/>
    </source>
</evidence>
<dbReference type="AlphaFoldDB" id="A0A6L3ZGC1"/>
<protein>
    <recommendedName>
        <fullName evidence="5 6">Diaminopimelate decarboxylase</fullName>
        <shortName evidence="5">DAP decarboxylase</shortName>
        <shortName evidence="5">DAPDC</shortName>
        <ecNumber evidence="5 6">4.1.1.20</ecNumber>
    </recommendedName>
</protein>
<comment type="similarity">
    <text evidence="5">Belongs to the Orn/Lys/Arg decarboxylase class-II family. LysA subfamily.</text>
</comment>
<feature type="binding site" evidence="5">
    <location>
        <position position="363"/>
    </location>
    <ligand>
        <name>substrate</name>
    </ligand>
</feature>
<dbReference type="PANTHER" id="PTHR43727:SF2">
    <property type="entry name" value="GROUP IV DECARBOXYLASE"/>
    <property type="match status" value="1"/>
</dbReference>
<comment type="caution">
    <text evidence="5">Lacks conserved residue(s) required for the propagation of feature annotation.</text>
</comment>
<feature type="domain" description="Orn/DAP/Arg decarboxylase 2 C-terminal" evidence="9">
    <location>
        <begin position="26"/>
        <end position="361"/>
    </location>
</feature>
<dbReference type="InterPro" id="IPR029066">
    <property type="entry name" value="PLP-binding_barrel"/>
</dbReference>
<evidence type="ECO:0000313" key="11">
    <source>
        <dbReference type="EMBL" id="KAB2817086.1"/>
    </source>
</evidence>
<dbReference type="GO" id="GO:0008836">
    <property type="term" value="F:diaminopimelate decarboxylase activity"/>
    <property type="evidence" value="ECO:0007669"/>
    <property type="project" value="UniProtKB-UniRule"/>
</dbReference>
<dbReference type="OrthoDB" id="9802241at2"/>
<dbReference type="InterPro" id="IPR022644">
    <property type="entry name" value="De-COase2_N"/>
</dbReference>
<dbReference type="Pfam" id="PF02784">
    <property type="entry name" value="Orn_Arg_deC_N"/>
    <property type="match status" value="1"/>
</dbReference>
<sequence length="414" mass="46996">MDQTSIVWSSENAEALVTEFGSPLFVYDTVVIERQYKRLRQAFNRCATRIHFAGKSLSNVNIWKFIQQLGAGFDAVSIEEVKLALHAGFDPREILFTPNSVGLAEYEEAIRLGVHINVDNLSILEELGAIYGDRVPIGIRINPHILAGGNHKISTGHIDSKFGISVHQMRHLHRIVDHYGLRIDGLHMHTGSEILDVQVFLTGAQILLDLAMDFPHLEYIDFGSGFKVAYKPNDLETDIEELGEKMCGLFNEFCENYGRELELIFEPGKFLVSEAGTFLTTSQVIKQTTSTVFVGVDSGLNHFIRPMFYDSYHHIDNLSNPDGKQRIYSVVGYICETDTFAWDRPLPEVRQGDILAFRNAGAYVMSMASNYNSRLLPAEVMYINGEYRLIRRRQELNDLLRDQIEIEWNQNALS</sequence>
<keyword evidence="3 5" id="KW-0663">Pyridoxal phosphate</keyword>
<name>A0A6L3ZGC1_9FLAO</name>
<dbReference type="PRINTS" id="PR01179">
    <property type="entry name" value="ODADCRBXLASE"/>
</dbReference>
<evidence type="ECO:0000259" key="10">
    <source>
        <dbReference type="Pfam" id="PF02784"/>
    </source>
</evidence>
<dbReference type="EC" id="4.1.1.20" evidence="5 6"/>
<evidence type="ECO:0000256" key="2">
    <source>
        <dbReference type="ARBA" id="ARBA00022793"/>
    </source>
</evidence>
<keyword evidence="4 5" id="KW-0456">Lyase</keyword>
<comment type="pathway">
    <text evidence="5 8">Amino-acid biosynthesis; L-lysine biosynthesis via DAP pathway; L-lysine from DL-2,6-diaminopimelate: step 1/1.</text>
</comment>
<evidence type="ECO:0000313" key="12">
    <source>
        <dbReference type="Proteomes" id="UP000484164"/>
    </source>
</evidence>
<dbReference type="CDD" id="cd06828">
    <property type="entry name" value="PLPDE_III_DapDC"/>
    <property type="match status" value="1"/>
</dbReference>
<keyword evidence="5" id="KW-0028">Amino-acid biosynthesis</keyword>
<feature type="binding site" evidence="5">
    <location>
        <position position="336"/>
    </location>
    <ligand>
        <name>substrate</name>
    </ligand>
</feature>
<dbReference type="SUPFAM" id="SSF51419">
    <property type="entry name" value="PLP-binding barrel"/>
    <property type="match status" value="1"/>
</dbReference>
<dbReference type="Proteomes" id="UP000484164">
    <property type="component" value="Unassembled WGS sequence"/>
</dbReference>
<dbReference type="Gene3D" id="2.40.37.10">
    <property type="entry name" value="Lyase, Ornithine Decarboxylase, Chain A, domain 1"/>
    <property type="match status" value="1"/>
</dbReference>
<evidence type="ECO:0000256" key="5">
    <source>
        <dbReference type="HAMAP-Rule" id="MF_02120"/>
    </source>
</evidence>
<evidence type="ECO:0000256" key="3">
    <source>
        <dbReference type="ARBA" id="ARBA00022898"/>
    </source>
</evidence>
<feature type="binding site" evidence="5">
    <location>
        <position position="225"/>
    </location>
    <ligand>
        <name>pyridoxal 5'-phosphate</name>
        <dbReference type="ChEBI" id="CHEBI:597326"/>
    </ligand>
</feature>
<dbReference type="UniPathway" id="UPA00034">
    <property type="reaction ID" value="UER00027"/>
</dbReference>
<dbReference type="FunFam" id="3.20.20.10:FF:000003">
    <property type="entry name" value="Diaminopimelate decarboxylase"/>
    <property type="match status" value="1"/>
</dbReference>
<feature type="binding site" evidence="5">
    <location>
        <position position="305"/>
    </location>
    <ligand>
        <name>substrate</name>
    </ligand>
</feature>
<evidence type="ECO:0000256" key="1">
    <source>
        <dbReference type="ARBA" id="ARBA00001933"/>
    </source>
</evidence>
<keyword evidence="2 5" id="KW-0210">Decarboxylase</keyword>
<reference evidence="11 12" key="1">
    <citation type="submission" date="2019-10" db="EMBL/GenBank/DDBJ databases">
        <title>Genome sequence of Phaeocystidibacter marisrubri JCM30614 (type strain).</title>
        <authorList>
            <person name="Bowman J.P."/>
        </authorList>
    </citation>
    <scope>NUCLEOTIDE SEQUENCE [LARGE SCALE GENOMIC DNA]</scope>
    <source>
        <strain evidence="11 12">JCM 30614</strain>
    </source>
</reference>
<feature type="modified residue" description="N6-(pyridoxal phosphate)lysine" evidence="5 7">
    <location>
        <position position="55"/>
    </location>
</feature>
<evidence type="ECO:0000256" key="8">
    <source>
        <dbReference type="RuleBase" id="RU003738"/>
    </source>
</evidence>
<dbReference type="PRINTS" id="PR01181">
    <property type="entry name" value="DAPDCRBXLASE"/>
</dbReference>
<dbReference type="InterPro" id="IPR022643">
    <property type="entry name" value="De-COase2_C"/>
</dbReference>
<dbReference type="RefSeq" id="WP_151691657.1">
    <property type="nucleotide sequence ID" value="NZ_BMGX01000002.1"/>
</dbReference>
<dbReference type="NCBIfam" id="TIGR01048">
    <property type="entry name" value="lysA"/>
    <property type="match status" value="1"/>
</dbReference>
<comment type="caution">
    <text evidence="11">The sequence shown here is derived from an EMBL/GenBank/DDBJ whole genome shotgun (WGS) entry which is preliminary data.</text>
</comment>
<comment type="catalytic activity">
    <reaction evidence="5 8">
        <text>meso-2,6-diaminopimelate + H(+) = L-lysine + CO2</text>
        <dbReference type="Rhea" id="RHEA:15101"/>
        <dbReference type="ChEBI" id="CHEBI:15378"/>
        <dbReference type="ChEBI" id="CHEBI:16526"/>
        <dbReference type="ChEBI" id="CHEBI:32551"/>
        <dbReference type="ChEBI" id="CHEBI:57791"/>
        <dbReference type="EC" id="4.1.1.20"/>
    </reaction>
</comment>
<proteinExistence type="inferred from homology"/>
<comment type="subunit">
    <text evidence="5">Homodimer.</text>
</comment>
<dbReference type="InterPro" id="IPR002986">
    <property type="entry name" value="DAP_deCOOHase_LysA"/>
</dbReference>
<dbReference type="EMBL" id="WBVQ01000001">
    <property type="protein sequence ID" value="KAB2817086.1"/>
    <property type="molecule type" value="Genomic_DNA"/>
</dbReference>
<feature type="domain" description="Orn/DAP/Arg decarboxylase 2 N-terminal" evidence="10">
    <location>
        <begin position="32"/>
        <end position="273"/>
    </location>
</feature>
<accession>A0A6L3ZGC1</accession>
<feature type="binding site" evidence="5">
    <location>
        <position position="363"/>
    </location>
    <ligand>
        <name>pyridoxal 5'-phosphate</name>
        <dbReference type="ChEBI" id="CHEBI:597326"/>
    </ligand>
</feature>
<dbReference type="InterPro" id="IPR009006">
    <property type="entry name" value="Ala_racemase/Decarboxylase_C"/>
</dbReference>
<dbReference type="Gene3D" id="3.20.20.10">
    <property type="entry name" value="Alanine racemase"/>
    <property type="match status" value="1"/>
</dbReference>
<evidence type="ECO:0000259" key="9">
    <source>
        <dbReference type="Pfam" id="PF00278"/>
    </source>
</evidence>
<dbReference type="HAMAP" id="MF_02120">
    <property type="entry name" value="LysA"/>
    <property type="match status" value="1"/>
</dbReference>
<evidence type="ECO:0000256" key="4">
    <source>
        <dbReference type="ARBA" id="ARBA00023239"/>
    </source>
</evidence>
<dbReference type="Pfam" id="PF00278">
    <property type="entry name" value="Orn_DAP_Arg_deC"/>
    <property type="match status" value="1"/>
</dbReference>
<comment type="function">
    <text evidence="5">Specifically catalyzes the decarboxylation of meso-diaminopimelate (meso-DAP) to L-lysine.</text>
</comment>
<feature type="active site" description="Proton donor" evidence="7">
    <location>
        <position position="335"/>
    </location>
</feature>
<dbReference type="GO" id="GO:0030170">
    <property type="term" value="F:pyridoxal phosphate binding"/>
    <property type="evidence" value="ECO:0007669"/>
    <property type="project" value="UniProtKB-UniRule"/>
</dbReference>
<dbReference type="PANTHER" id="PTHR43727">
    <property type="entry name" value="DIAMINOPIMELATE DECARBOXYLASE"/>
    <property type="match status" value="1"/>
</dbReference>
<dbReference type="GO" id="GO:0009089">
    <property type="term" value="P:lysine biosynthetic process via diaminopimelate"/>
    <property type="evidence" value="ECO:0007669"/>
    <property type="project" value="UniProtKB-UniRule"/>
</dbReference>
<dbReference type="SUPFAM" id="SSF50621">
    <property type="entry name" value="Alanine racemase C-terminal domain-like"/>
    <property type="match status" value="1"/>
</dbReference>
<keyword evidence="12" id="KW-1185">Reference proteome</keyword>